<accession>A0AAV4X3F6</accession>
<keyword evidence="4" id="KW-1185">Reference proteome</keyword>
<dbReference type="EMBL" id="BPLQ01015677">
    <property type="protein sequence ID" value="GIY89667.1"/>
    <property type="molecule type" value="Genomic_DNA"/>
</dbReference>
<comment type="caution">
    <text evidence="3">The sequence shown here is derived from an EMBL/GenBank/DDBJ whole genome shotgun (WGS) entry which is preliminary data.</text>
</comment>
<feature type="coiled-coil region" evidence="1">
    <location>
        <begin position="74"/>
        <end position="112"/>
    </location>
</feature>
<gene>
    <name evidence="3" type="ORF">CDAR_566651</name>
</gene>
<sequence>MEGWHCFPGGILGETIRQLEAEALELQSKSKRLQHELELKHRTLQHNEEQYKDMLNNCNAYFENEPTEYHSLFLLQYTRELENEHQKINRYIAEYEAAESMFKQMKEQLEKNRLSNGNLLSDVEREWELQEKQAVQQEQIVEKPKEIASGSPKKGAGDFAIL</sequence>
<reference evidence="3 4" key="1">
    <citation type="submission" date="2021-06" db="EMBL/GenBank/DDBJ databases">
        <title>Caerostris darwini draft genome.</title>
        <authorList>
            <person name="Kono N."/>
            <person name="Arakawa K."/>
        </authorList>
    </citation>
    <scope>NUCLEOTIDE SEQUENCE [LARGE SCALE GENOMIC DNA]</scope>
</reference>
<dbReference type="Proteomes" id="UP001054837">
    <property type="component" value="Unassembled WGS sequence"/>
</dbReference>
<name>A0AAV4X3F6_9ARAC</name>
<dbReference type="AlphaFoldDB" id="A0AAV4X3F6"/>
<organism evidence="3 4">
    <name type="scientific">Caerostris darwini</name>
    <dbReference type="NCBI Taxonomy" id="1538125"/>
    <lineage>
        <taxon>Eukaryota</taxon>
        <taxon>Metazoa</taxon>
        <taxon>Ecdysozoa</taxon>
        <taxon>Arthropoda</taxon>
        <taxon>Chelicerata</taxon>
        <taxon>Arachnida</taxon>
        <taxon>Araneae</taxon>
        <taxon>Araneomorphae</taxon>
        <taxon>Entelegynae</taxon>
        <taxon>Araneoidea</taxon>
        <taxon>Araneidae</taxon>
        <taxon>Caerostris</taxon>
    </lineage>
</organism>
<keyword evidence="1" id="KW-0175">Coiled coil</keyword>
<feature type="region of interest" description="Disordered" evidence="2">
    <location>
        <begin position="137"/>
        <end position="162"/>
    </location>
</feature>
<evidence type="ECO:0000256" key="1">
    <source>
        <dbReference type="SAM" id="Coils"/>
    </source>
</evidence>
<evidence type="ECO:0000313" key="4">
    <source>
        <dbReference type="Proteomes" id="UP001054837"/>
    </source>
</evidence>
<proteinExistence type="predicted"/>
<evidence type="ECO:0000313" key="3">
    <source>
        <dbReference type="EMBL" id="GIY89667.1"/>
    </source>
</evidence>
<evidence type="ECO:0000256" key="2">
    <source>
        <dbReference type="SAM" id="MobiDB-lite"/>
    </source>
</evidence>
<protein>
    <submittedName>
        <fullName evidence="3">Uncharacterized protein</fullName>
    </submittedName>
</protein>